<evidence type="ECO:0000313" key="2">
    <source>
        <dbReference type="EMBL" id="KAH9324001.1"/>
    </source>
</evidence>
<dbReference type="Pfam" id="PF07727">
    <property type="entry name" value="RVT_2"/>
    <property type="match status" value="1"/>
</dbReference>
<accession>A0AA38GJ31</accession>
<dbReference type="AlphaFoldDB" id="A0AA38GJ31"/>
<name>A0AA38GJ31_TAXCH</name>
<reference evidence="2 3" key="1">
    <citation type="journal article" date="2021" name="Nat. Plants">
        <title>The Taxus genome provides insights into paclitaxel biosynthesis.</title>
        <authorList>
            <person name="Xiong X."/>
            <person name="Gou J."/>
            <person name="Liao Q."/>
            <person name="Li Y."/>
            <person name="Zhou Q."/>
            <person name="Bi G."/>
            <person name="Li C."/>
            <person name="Du R."/>
            <person name="Wang X."/>
            <person name="Sun T."/>
            <person name="Guo L."/>
            <person name="Liang H."/>
            <person name="Lu P."/>
            <person name="Wu Y."/>
            <person name="Zhang Z."/>
            <person name="Ro D.K."/>
            <person name="Shang Y."/>
            <person name="Huang S."/>
            <person name="Yan J."/>
        </authorList>
    </citation>
    <scope>NUCLEOTIDE SEQUENCE [LARGE SCALE GENOMIC DNA]</scope>
    <source>
        <strain evidence="2">Ta-2019</strain>
    </source>
</reference>
<organism evidence="2 3">
    <name type="scientific">Taxus chinensis</name>
    <name type="common">Chinese yew</name>
    <name type="synonym">Taxus wallichiana var. chinensis</name>
    <dbReference type="NCBI Taxonomy" id="29808"/>
    <lineage>
        <taxon>Eukaryota</taxon>
        <taxon>Viridiplantae</taxon>
        <taxon>Streptophyta</taxon>
        <taxon>Embryophyta</taxon>
        <taxon>Tracheophyta</taxon>
        <taxon>Spermatophyta</taxon>
        <taxon>Pinopsida</taxon>
        <taxon>Pinidae</taxon>
        <taxon>Conifers II</taxon>
        <taxon>Cupressales</taxon>
        <taxon>Taxaceae</taxon>
        <taxon>Taxus</taxon>
    </lineage>
</organism>
<dbReference type="OMA" id="EYNAYVW"/>
<dbReference type="InterPro" id="IPR013103">
    <property type="entry name" value="RVT_2"/>
</dbReference>
<protein>
    <recommendedName>
        <fullName evidence="1">Reverse transcriptase Ty1/copia-type domain-containing protein</fullName>
    </recommendedName>
</protein>
<feature type="non-terminal residue" evidence="2">
    <location>
        <position position="1"/>
    </location>
</feature>
<evidence type="ECO:0000259" key="1">
    <source>
        <dbReference type="Pfam" id="PF07727"/>
    </source>
</evidence>
<gene>
    <name evidence="2" type="ORF">KI387_044458</name>
</gene>
<keyword evidence="3" id="KW-1185">Reference proteome</keyword>
<feature type="non-terminal residue" evidence="2">
    <location>
        <position position="107"/>
    </location>
</feature>
<dbReference type="EMBL" id="JAHRHJ020000003">
    <property type="protein sequence ID" value="KAH9324001.1"/>
    <property type="molecule type" value="Genomic_DNA"/>
</dbReference>
<dbReference type="Proteomes" id="UP000824469">
    <property type="component" value="Unassembled WGS sequence"/>
</dbReference>
<comment type="caution">
    <text evidence="2">The sequence shown here is derived from an EMBL/GenBank/DDBJ whole genome shotgun (WGS) entry which is preliminary data.</text>
</comment>
<evidence type="ECO:0000313" key="3">
    <source>
        <dbReference type="Proteomes" id="UP000824469"/>
    </source>
</evidence>
<proteinExistence type="predicted"/>
<feature type="domain" description="Reverse transcriptase Ty1/copia-type" evidence="1">
    <location>
        <begin position="2"/>
        <end position="68"/>
    </location>
</feature>
<sequence>SSVKMIDVTKKYFNQLFDMTDIDLMHYCLGLEVWQKENHIFVSLLKYTKTMLEKFKMMDCTPIATPMEVRLQLSHSDPSPPVNATLYQKLIGNLIYLTYTRPDLSFA</sequence>